<keyword evidence="2" id="KW-0378">Hydrolase</keyword>
<dbReference type="Pfam" id="PF13279">
    <property type="entry name" value="4HBT_2"/>
    <property type="match status" value="1"/>
</dbReference>
<evidence type="ECO:0000256" key="1">
    <source>
        <dbReference type="ARBA" id="ARBA00005953"/>
    </source>
</evidence>
<dbReference type="PANTHER" id="PTHR31793:SF27">
    <property type="entry name" value="NOVEL THIOESTERASE SUPERFAMILY DOMAIN AND SAPOSIN A-TYPE DOMAIN CONTAINING PROTEIN (0610012H03RIK)"/>
    <property type="match status" value="1"/>
</dbReference>
<proteinExistence type="inferred from homology"/>
<evidence type="ECO:0000256" key="2">
    <source>
        <dbReference type="ARBA" id="ARBA00022801"/>
    </source>
</evidence>
<dbReference type="InterPro" id="IPR050563">
    <property type="entry name" value="4-hydroxybenzoyl-CoA_TE"/>
</dbReference>
<protein>
    <recommendedName>
        <fullName evidence="5">Thioesterase</fullName>
    </recommendedName>
</protein>
<evidence type="ECO:0008006" key="5">
    <source>
        <dbReference type="Google" id="ProtNLM"/>
    </source>
</evidence>
<gene>
    <name evidence="3" type="ORF">GCM10011511_57130</name>
</gene>
<sequence>MPRIKLILPDHFPFTTDIPVRITDLNYGGHVGNDSVLSLIHEVRVQFLRHHGYQELDMAGVGLIMADVTIEFKSELFYGDTLRGSIAAAEFSRVGFDLYYKLEKLAGEKWVVVSNARTGMVCYDYSLKKIASVPKEVCTKFLS</sequence>
<dbReference type="PANTHER" id="PTHR31793">
    <property type="entry name" value="4-HYDROXYBENZOYL-COA THIOESTERASE FAMILY MEMBER"/>
    <property type="match status" value="1"/>
</dbReference>
<dbReference type="Proteomes" id="UP000607559">
    <property type="component" value="Unassembled WGS sequence"/>
</dbReference>
<dbReference type="RefSeq" id="WP_188938208.1">
    <property type="nucleotide sequence ID" value="NZ_BMJC01000009.1"/>
</dbReference>
<reference evidence="3" key="1">
    <citation type="journal article" date="2014" name="Int. J. Syst. Evol. Microbiol.">
        <title>Complete genome sequence of Corynebacterium casei LMG S-19264T (=DSM 44701T), isolated from a smear-ripened cheese.</title>
        <authorList>
            <consortium name="US DOE Joint Genome Institute (JGI-PGF)"/>
            <person name="Walter F."/>
            <person name="Albersmeier A."/>
            <person name="Kalinowski J."/>
            <person name="Ruckert C."/>
        </authorList>
    </citation>
    <scope>NUCLEOTIDE SEQUENCE</scope>
    <source>
        <strain evidence="3">CGMCC 1.15448</strain>
    </source>
</reference>
<dbReference type="Gene3D" id="3.10.129.10">
    <property type="entry name" value="Hotdog Thioesterase"/>
    <property type="match status" value="1"/>
</dbReference>
<comment type="caution">
    <text evidence="3">The sequence shown here is derived from an EMBL/GenBank/DDBJ whole genome shotgun (WGS) entry which is preliminary data.</text>
</comment>
<dbReference type="SUPFAM" id="SSF54637">
    <property type="entry name" value="Thioesterase/thiol ester dehydrase-isomerase"/>
    <property type="match status" value="1"/>
</dbReference>
<dbReference type="CDD" id="cd00586">
    <property type="entry name" value="4HBT"/>
    <property type="match status" value="1"/>
</dbReference>
<reference evidence="3" key="2">
    <citation type="submission" date="2020-09" db="EMBL/GenBank/DDBJ databases">
        <authorList>
            <person name="Sun Q."/>
            <person name="Zhou Y."/>
        </authorList>
    </citation>
    <scope>NUCLEOTIDE SEQUENCE</scope>
    <source>
        <strain evidence="3">CGMCC 1.15448</strain>
    </source>
</reference>
<comment type="similarity">
    <text evidence="1">Belongs to the 4-hydroxybenzoyl-CoA thioesterase family.</text>
</comment>
<dbReference type="EMBL" id="BMJC01000009">
    <property type="protein sequence ID" value="GGB25752.1"/>
    <property type="molecule type" value="Genomic_DNA"/>
</dbReference>
<evidence type="ECO:0000313" key="4">
    <source>
        <dbReference type="Proteomes" id="UP000607559"/>
    </source>
</evidence>
<evidence type="ECO:0000313" key="3">
    <source>
        <dbReference type="EMBL" id="GGB25752.1"/>
    </source>
</evidence>
<dbReference type="AlphaFoldDB" id="A0A8J2UJ79"/>
<dbReference type="InterPro" id="IPR029069">
    <property type="entry name" value="HotDog_dom_sf"/>
</dbReference>
<accession>A0A8J2UJ79</accession>
<name>A0A8J2UJ79_9BACT</name>
<dbReference type="GO" id="GO:0047617">
    <property type="term" value="F:fatty acyl-CoA hydrolase activity"/>
    <property type="evidence" value="ECO:0007669"/>
    <property type="project" value="TreeGrafter"/>
</dbReference>
<organism evidence="3 4">
    <name type="scientific">Puia dinghuensis</name>
    <dbReference type="NCBI Taxonomy" id="1792502"/>
    <lineage>
        <taxon>Bacteria</taxon>
        <taxon>Pseudomonadati</taxon>
        <taxon>Bacteroidota</taxon>
        <taxon>Chitinophagia</taxon>
        <taxon>Chitinophagales</taxon>
        <taxon>Chitinophagaceae</taxon>
        <taxon>Puia</taxon>
    </lineage>
</organism>
<keyword evidence="4" id="KW-1185">Reference proteome</keyword>